<dbReference type="GeneID" id="8681671"/>
<dbReference type="InterPro" id="IPR003615">
    <property type="entry name" value="HNH_nuc"/>
</dbReference>
<dbReference type="SMART" id="SM00507">
    <property type="entry name" value="HNHc"/>
    <property type="match status" value="1"/>
</dbReference>
<organism evidence="2 3">
    <name type="scientific">Methanocella paludicola (strain DSM 17711 / JCM 13418 / NBRC 101707 / SANAE)</name>
    <dbReference type="NCBI Taxonomy" id="304371"/>
    <lineage>
        <taxon>Archaea</taxon>
        <taxon>Methanobacteriati</taxon>
        <taxon>Methanobacteriota</taxon>
        <taxon>Stenosarchaea group</taxon>
        <taxon>Methanomicrobia</taxon>
        <taxon>Methanocellales</taxon>
        <taxon>Methanocellaceae</taxon>
        <taxon>Methanocella</taxon>
    </lineage>
</organism>
<reference evidence="2 3" key="1">
    <citation type="journal article" date="2007" name="Appl. Environ. Microbiol.">
        <title>Isolation of key methanogens for global methane emission from rice paddy fields: a novel isolate affiliated with the clone cluster rice cluster I.</title>
        <authorList>
            <person name="Sakai S."/>
            <person name="Imachi H."/>
            <person name="Sekiguchi Y."/>
            <person name="Ohashi A."/>
            <person name="Harada H."/>
            <person name="Kamagata Y."/>
        </authorList>
    </citation>
    <scope>NUCLEOTIDE SEQUENCE [LARGE SCALE GENOMIC DNA]</scope>
    <source>
        <strain evidence="3">DSM 17711 / JCM 13418 / NBRC 101707 / SANAE</strain>
    </source>
</reference>
<dbReference type="RefSeq" id="WP_012900529.1">
    <property type="nucleotide sequence ID" value="NC_013665.1"/>
</dbReference>
<dbReference type="GO" id="GO:0004519">
    <property type="term" value="F:endonuclease activity"/>
    <property type="evidence" value="ECO:0007669"/>
    <property type="project" value="InterPro"/>
</dbReference>
<sequence>MYNFNPYDDNEDKRDSKRSFTKSQQKLIFDRQDGYCARCGKKLKLSSTHYHHKKAWSKNGETNVKNGIAVCANCHSEIHIKETVDDIEKKPKKSKKDAYNPFDLELPTVKAPKTKSPNPFDIDLGLPKAKKSKNKAYDPFSLDLGIPKGKKPKGGFGLF</sequence>
<evidence type="ECO:0000313" key="3">
    <source>
        <dbReference type="Proteomes" id="UP000001882"/>
    </source>
</evidence>
<dbReference type="Proteomes" id="UP000001882">
    <property type="component" value="Chromosome"/>
</dbReference>
<proteinExistence type="predicted"/>
<dbReference type="AlphaFoldDB" id="D1YZH9"/>
<dbReference type="KEGG" id="mpd:MCP_1779"/>
<protein>
    <recommendedName>
        <fullName evidence="1">HNH nuclease domain-containing protein</fullName>
    </recommendedName>
</protein>
<dbReference type="EMBL" id="AP011532">
    <property type="protein sequence ID" value="BAI61851.1"/>
    <property type="molecule type" value="Genomic_DNA"/>
</dbReference>
<reference evidence="3" key="3">
    <citation type="journal article" date="2011" name="PLoS ONE">
        <title>Genome sequence of a mesophilic hydrogenotrophic methanogen Methanocella paludicola, the first cultivated representative of the order Methanocellales.</title>
        <authorList>
            <person name="Sakai S."/>
            <person name="Takaki Y."/>
            <person name="Shimamura S."/>
            <person name="Sekine M."/>
            <person name="Tajima T."/>
            <person name="Kosugi H."/>
            <person name="Ichikawa N."/>
            <person name="Tasumi E."/>
            <person name="Hiraki A.T."/>
            <person name="Shimizu A."/>
            <person name="Kato Y."/>
            <person name="Nishiko R."/>
            <person name="Mori K."/>
            <person name="Fujita N."/>
            <person name="Imachi H."/>
            <person name="Takai K."/>
        </authorList>
    </citation>
    <scope>NUCLEOTIDE SEQUENCE [LARGE SCALE GENOMIC DNA]</scope>
    <source>
        <strain evidence="3">DSM 17711 / JCM 13418 / NBRC 101707 / SANAE</strain>
    </source>
</reference>
<dbReference type="CDD" id="cd00085">
    <property type="entry name" value="HNHc"/>
    <property type="match status" value="1"/>
</dbReference>
<dbReference type="GO" id="GO:0008270">
    <property type="term" value="F:zinc ion binding"/>
    <property type="evidence" value="ECO:0007669"/>
    <property type="project" value="InterPro"/>
</dbReference>
<feature type="domain" description="HNH nuclease" evidence="1">
    <location>
        <begin position="23"/>
        <end position="76"/>
    </location>
</feature>
<keyword evidence="3" id="KW-1185">Reference proteome</keyword>
<dbReference type="Gene3D" id="1.10.30.50">
    <property type="match status" value="1"/>
</dbReference>
<dbReference type="eggNOG" id="arCOG03898">
    <property type="taxonomic scope" value="Archaea"/>
</dbReference>
<dbReference type="Pfam" id="PF01844">
    <property type="entry name" value="HNH"/>
    <property type="match status" value="1"/>
</dbReference>
<dbReference type="InParanoid" id="D1YZH9"/>
<name>D1YZH9_METPS</name>
<dbReference type="InterPro" id="IPR002711">
    <property type="entry name" value="HNH"/>
</dbReference>
<accession>D1YZH9</accession>
<gene>
    <name evidence="2" type="ordered locus">MCP_1779</name>
</gene>
<reference evidence="2 3" key="2">
    <citation type="journal article" date="2008" name="Int. J. Syst. Evol. Microbiol.">
        <title>Methanocella paludicola gen. nov., sp. nov., a methane-producing archaeon, the first isolate of the lineage 'Rice Cluster I', and proposal of the new archaeal order Methanocellales ord. nov.</title>
        <authorList>
            <person name="Sakai S."/>
            <person name="Imachi H."/>
            <person name="Hanada S."/>
            <person name="Ohashi A."/>
            <person name="Harada H."/>
            <person name="Kamagata Y."/>
        </authorList>
    </citation>
    <scope>NUCLEOTIDE SEQUENCE [LARGE SCALE GENOMIC DNA]</scope>
    <source>
        <strain evidence="3">DSM 17711 / JCM 13418 / NBRC 101707 / SANAE</strain>
    </source>
</reference>
<dbReference type="GO" id="GO:0003676">
    <property type="term" value="F:nucleic acid binding"/>
    <property type="evidence" value="ECO:0007669"/>
    <property type="project" value="InterPro"/>
</dbReference>
<dbReference type="STRING" id="304371.MCP_1779"/>
<evidence type="ECO:0000313" key="2">
    <source>
        <dbReference type="EMBL" id="BAI61851.1"/>
    </source>
</evidence>
<evidence type="ECO:0000259" key="1">
    <source>
        <dbReference type="SMART" id="SM00507"/>
    </source>
</evidence>
<dbReference type="OrthoDB" id="130393at2157"/>